<name>A0A5B7IPM6_PORTR</name>
<dbReference type="Proteomes" id="UP000324222">
    <property type="component" value="Unassembled WGS sequence"/>
</dbReference>
<feature type="region of interest" description="Disordered" evidence="1">
    <location>
        <begin position="21"/>
        <end position="62"/>
    </location>
</feature>
<evidence type="ECO:0000313" key="3">
    <source>
        <dbReference type="Proteomes" id="UP000324222"/>
    </source>
</evidence>
<keyword evidence="3" id="KW-1185">Reference proteome</keyword>
<dbReference type="AlphaFoldDB" id="A0A5B7IPM6"/>
<evidence type="ECO:0000256" key="1">
    <source>
        <dbReference type="SAM" id="MobiDB-lite"/>
    </source>
</evidence>
<dbReference type="EMBL" id="VSRR010058994">
    <property type="protein sequence ID" value="MPC82154.1"/>
    <property type="molecule type" value="Genomic_DNA"/>
</dbReference>
<organism evidence="2 3">
    <name type="scientific">Portunus trituberculatus</name>
    <name type="common">Swimming crab</name>
    <name type="synonym">Neptunus trituberculatus</name>
    <dbReference type="NCBI Taxonomy" id="210409"/>
    <lineage>
        <taxon>Eukaryota</taxon>
        <taxon>Metazoa</taxon>
        <taxon>Ecdysozoa</taxon>
        <taxon>Arthropoda</taxon>
        <taxon>Crustacea</taxon>
        <taxon>Multicrustacea</taxon>
        <taxon>Malacostraca</taxon>
        <taxon>Eumalacostraca</taxon>
        <taxon>Eucarida</taxon>
        <taxon>Decapoda</taxon>
        <taxon>Pleocyemata</taxon>
        <taxon>Brachyura</taxon>
        <taxon>Eubrachyura</taxon>
        <taxon>Portunoidea</taxon>
        <taxon>Portunidae</taxon>
        <taxon>Portuninae</taxon>
        <taxon>Portunus</taxon>
    </lineage>
</organism>
<sequence length="91" mass="10366">MSLKDSRLVVQVDLRGHMHVSPRSLATATGNKRSLDHEGQHRDNLELLRGGKTESCTQESCPKPLGNAYMSFEQWEKINIHEIQEDHLSEI</sequence>
<gene>
    <name evidence="2" type="ORF">E2C01_076801</name>
</gene>
<evidence type="ECO:0000313" key="2">
    <source>
        <dbReference type="EMBL" id="MPC82154.1"/>
    </source>
</evidence>
<protein>
    <submittedName>
        <fullName evidence="2">Uncharacterized protein</fullName>
    </submittedName>
</protein>
<comment type="caution">
    <text evidence="2">The sequence shown here is derived from an EMBL/GenBank/DDBJ whole genome shotgun (WGS) entry which is preliminary data.</text>
</comment>
<proteinExistence type="predicted"/>
<feature type="compositionally biased region" description="Basic and acidic residues" evidence="1">
    <location>
        <begin position="33"/>
        <end position="52"/>
    </location>
</feature>
<accession>A0A5B7IPM6</accession>
<dbReference type="OrthoDB" id="3626597at2759"/>
<reference evidence="2 3" key="1">
    <citation type="submission" date="2019-05" db="EMBL/GenBank/DDBJ databases">
        <title>Another draft genome of Portunus trituberculatus and its Hox gene families provides insights of decapod evolution.</title>
        <authorList>
            <person name="Jeong J.-H."/>
            <person name="Song I."/>
            <person name="Kim S."/>
            <person name="Choi T."/>
            <person name="Kim D."/>
            <person name="Ryu S."/>
            <person name="Kim W."/>
        </authorList>
    </citation>
    <scope>NUCLEOTIDE SEQUENCE [LARGE SCALE GENOMIC DNA]</scope>
    <source>
        <tissue evidence="2">Muscle</tissue>
    </source>
</reference>